<keyword evidence="4" id="KW-1185">Reference proteome</keyword>
<keyword evidence="2" id="KW-1133">Transmembrane helix</keyword>
<organism evidence="3 4">
    <name type="scientific">Polyplax serrata</name>
    <name type="common">Common mouse louse</name>
    <dbReference type="NCBI Taxonomy" id="468196"/>
    <lineage>
        <taxon>Eukaryota</taxon>
        <taxon>Metazoa</taxon>
        <taxon>Ecdysozoa</taxon>
        <taxon>Arthropoda</taxon>
        <taxon>Hexapoda</taxon>
        <taxon>Insecta</taxon>
        <taxon>Pterygota</taxon>
        <taxon>Neoptera</taxon>
        <taxon>Paraneoptera</taxon>
        <taxon>Psocodea</taxon>
        <taxon>Troctomorpha</taxon>
        <taxon>Phthiraptera</taxon>
        <taxon>Anoplura</taxon>
        <taxon>Polyplacidae</taxon>
        <taxon>Polyplax</taxon>
    </lineage>
</organism>
<feature type="transmembrane region" description="Helical" evidence="2">
    <location>
        <begin position="257"/>
        <end position="285"/>
    </location>
</feature>
<feature type="region of interest" description="Disordered" evidence="1">
    <location>
        <begin position="478"/>
        <end position="498"/>
    </location>
</feature>
<dbReference type="EMBL" id="JAWJWF010000046">
    <property type="protein sequence ID" value="KAK6623944.1"/>
    <property type="molecule type" value="Genomic_DNA"/>
</dbReference>
<sequence>MADDTTPQNSIVDSDHSRLSEVALIEKFFTEVRNFDAQNRDRKYSRKYNVTENHIEEGSNSMKWIPSGRHEYGAQSKAKKCKTRSEKKLSSKYQEPMMATLESDKTSSSCTASDFTGNVYSKNGYIRGTHDKKIDRDFNSLLKYNEFSSLISTLGAGAPLPVEVKLDEKDVGKSDEKRHWLDEESSIYIILGGIQMMLGILMAVFGVLVIAHDSSLSGAGSGLWGGATAMFAGLIGILAGLRGCYTAEKGLAKTSRTLLTCFLALCLVSFALSNLVVVLTATGLIRDVQRSKLQDQNESGGRRGINWPPILADSGLILASALQCVAAVFSGYKCYKKVCPCLKNNKKQLSEADSQKEKFKNESKERFVSNWLGQQFRIPEKKGKFEGQDGLMPWGTPNLVLLPPPPPMITNGQIPILTFLQSPSSVFGSSGCGQMYPNSMPCCCRHDPRYIPNPQPMVHERRSSRRANYLQPDIKVRHKHRNRSTAKQERRASLPTTEEVARTYTGLDREIAEEFIAIAMDKSPKRSRTNSFAEYGIDSNRPAY</sequence>
<evidence type="ECO:0000256" key="1">
    <source>
        <dbReference type="SAM" id="MobiDB-lite"/>
    </source>
</evidence>
<keyword evidence="2" id="KW-0812">Transmembrane</keyword>
<protein>
    <submittedName>
        <fullName evidence="3">Uncharacterized protein</fullName>
    </submittedName>
</protein>
<proteinExistence type="predicted"/>
<accession>A0ABR1APT2</accession>
<feature type="transmembrane region" description="Helical" evidence="2">
    <location>
        <begin position="223"/>
        <end position="245"/>
    </location>
</feature>
<evidence type="ECO:0000313" key="3">
    <source>
        <dbReference type="EMBL" id="KAK6623944.1"/>
    </source>
</evidence>
<evidence type="ECO:0000313" key="4">
    <source>
        <dbReference type="Proteomes" id="UP001359485"/>
    </source>
</evidence>
<dbReference type="Proteomes" id="UP001359485">
    <property type="component" value="Unassembled WGS sequence"/>
</dbReference>
<feature type="transmembrane region" description="Helical" evidence="2">
    <location>
        <begin position="187"/>
        <end position="211"/>
    </location>
</feature>
<name>A0ABR1APT2_POLSC</name>
<evidence type="ECO:0000256" key="2">
    <source>
        <dbReference type="SAM" id="Phobius"/>
    </source>
</evidence>
<reference evidence="3 4" key="1">
    <citation type="submission" date="2023-09" db="EMBL/GenBank/DDBJ databases">
        <title>Genomes of two closely related lineages of the louse Polyplax serrata with different host specificities.</title>
        <authorList>
            <person name="Martinu J."/>
            <person name="Tarabai H."/>
            <person name="Stefka J."/>
            <person name="Hypsa V."/>
        </authorList>
    </citation>
    <scope>NUCLEOTIDE SEQUENCE [LARGE SCALE GENOMIC DNA]</scope>
    <source>
        <strain evidence="3">98ZLc_SE</strain>
    </source>
</reference>
<keyword evidence="2" id="KW-0472">Membrane</keyword>
<gene>
    <name evidence="3" type="ORF">RUM44_010800</name>
</gene>
<comment type="caution">
    <text evidence="3">The sequence shown here is derived from an EMBL/GenBank/DDBJ whole genome shotgun (WGS) entry which is preliminary data.</text>
</comment>